<dbReference type="EMBL" id="CP035088">
    <property type="protein sequence ID" value="QBZ88037.1"/>
    <property type="molecule type" value="Genomic_DNA"/>
</dbReference>
<evidence type="ECO:0000256" key="1">
    <source>
        <dbReference type="ARBA" id="ARBA00023015"/>
    </source>
</evidence>
<dbReference type="Pfam" id="PF00196">
    <property type="entry name" value="GerE"/>
    <property type="match status" value="1"/>
</dbReference>
<keyword evidence="1" id="KW-0805">Transcription regulation</keyword>
<accession>A0A4P7PC46</accession>
<feature type="domain" description="HTH luxR-type" evidence="4">
    <location>
        <begin position="783"/>
        <end position="848"/>
    </location>
</feature>
<dbReference type="InterPro" id="IPR016032">
    <property type="entry name" value="Sig_transdc_resp-reg_C-effctor"/>
</dbReference>
<dbReference type="GO" id="GO:0006355">
    <property type="term" value="P:regulation of DNA-templated transcription"/>
    <property type="evidence" value="ECO:0007669"/>
    <property type="project" value="InterPro"/>
</dbReference>
<dbReference type="GO" id="GO:0003677">
    <property type="term" value="F:DNA binding"/>
    <property type="evidence" value="ECO:0007669"/>
    <property type="project" value="UniProtKB-KW"/>
</dbReference>
<protein>
    <submittedName>
        <fullName evidence="5">Helix-turn-helix transcriptional regulator</fullName>
    </submittedName>
</protein>
<organism evidence="5 6">
    <name type="scientific">Pseudomonas viciae</name>
    <dbReference type="NCBI Taxonomy" id="2505979"/>
    <lineage>
        <taxon>Bacteria</taxon>
        <taxon>Pseudomonadati</taxon>
        <taxon>Pseudomonadota</taxon>
        <taxon>Gammaproteobacteria</taxon>
        <taxon>Pseudomonadales</taxon>
        <taxon>Pseudomonadaceae</taxon>
        <taxon>Pseudomonas</taxon>
    </lineage>
</organism>
<dbReference type="SUPFAM" id="SSF48452">
    <property type="entry name" value="TPR-like"/>
    <property type="match status" value="1"/>
</dbReference>
<gene>
    <name evidence="5" type="ORF">EPZ47_04760</name>
</gene>
<dbReference type="OrthoDB" id="1123107at2"/>
<dbReference type="PANTHER" id="PTHR44688">
    <property type="entry name" value="DNA-BINDING TRANSCRIPTIONAL ACTIVATOR DEVR_DOSR"/>
    <property type="match status" value="1"/>
</dbReference>
<dbReference type="Pfam" id="PF25873">
    <property type="entry name" value="WHD_MalT"/>
    <property type="match status" value="1"/>
</dbReference>
<dbReference type="InterPro" id="IPR041617">
    <property type="entry name" value="TPR_MalT"/>
</dbReference>
<dbReference type="InterPro" id="IPR000792">
    <property type="entry name" value="Tscrpt_reg_LuxR_C"/>
</dbReference>
<name>A0A4P7PC46_9PSED</name>
<keyword evidence="3" id="KW-0804">Transcription</keyword>
<evidence type="ECO:0000313" key="6">
    <source>
        <dbReference type="Proteomes" id="UP000296468"/>
    </source>
</evidence>
<dbReference type="InterPro" id="IPR059106">
    <property type="entry name" value="WHD_MalT"/>
</dbReference>
<dbReference type="PANTHER" id="PTHR44688:SF16">
    <property type="entry name" value="DNA-BINDING TRANSCRIPTIONAL ACTIVATOR DEVR_DOSR"/>
    <property type="match status" value="1"/>
</dbReference>
<dbReference type="InterPro" id="IPR036388">
    <property type="entry name" value="WH-like_DNA-bd_sf"/>
</dbReference>
<keyword evidence="2" id="KW-0238">DNA-binding</keyword>
<dbReference type="Gene3D" id="1.25.40.10">
    <property type="entry name" value="Tetratricopeptide repeat domain"/>
    <property type="match status" value="1"/>
</dbReference>
<dbReference type="PROSITE" id="PS00622">
    <property type="entry name" value="HTH_LUXR_1"/>
    <property type="match status" value="1"/>
</dbReference>
<dbReference type="InterPro" id="IPR011990">
    <property type="entry name" value="TPR-like_helical_dom_sf"/>
</dbReference>
<dbReference type="PRINTS" id="PR00038">
    <property type="entry name" value="HTHLUXR"/>
</dbReference>
<dbReference type="RefSeq" id="WP_135843750.1">
    <property type="nucleotide sequence ID" value="NZ_CP035088.1"/>
</dbReference>
<dbReference type="AlphaFoldDB" id="A0A4P7PC46"/>
<dbReference type="SMART" id="SM00421">
    <property type="entry name" value="HTH_LUXR"/>
    <property type="match status" value="1"/>
</dbReference>
<reference evidence="5 6" key="1">
    <citation type="journal article" date="2019" name="Front. Microbiol.">
        <title>In silico and Genetic Analyses of Cyclic Lipopeptide Synthetic Gene Clusters in Pseudomonas sp. 11K1.</title>
        <authorList>
            <person name="Zhao H."/>
            <person name="Liu Y.P."/>
            <person name="Zhang L.Q."/>
        </authorList>
    </citation>
    <scope>NUCLEOTIDE SEQUENCE [LARGE SCALE GENOMIC DNA]</scope>
    <source>
        <strain evidence="5 6">11K1</strain>
    </source>
</reference>
<dbReference type="Gene3D" id="1.10.10.10">
    <property type="entry name" value="Winged helix-like DNA-binding domain superfamily/Winged helix DNA-binding domain"/>
    <property type="match status" value="1"/>
</dbReference>
<dbReference type="CDD" id="cd06170">
    <property type="entry name" value="LuxR_C_like"/>
    <property type="match status" value="1"/>
</dbReference>
<dbReference type="KEGG" id="pvk:EPZ47_04760"/>
<evidence type="ECO:0000256" key="3">
    <source>
        <dbReference type="ARBA" id="ARBA00023163"/>
    </source>
</evidence>
<dbReference type="Proteomes" id="UP000296468">
    <property type="component" value="Chromosome"/>
</dbReference>
<evidence type="ECO:0000313" key="5">
    <source>
        <dbReference type="EMBL" id="QBZ88037.1"/>
    </source>
</evidence>
<dbReference type="Pfam" id="PF17874">
    <property type="entry name" value="TPR_MalT"/>
    <property type="match status" value="1"/>
</dbReference>
<evidence type="ECO:0000256" key="2">
    <source>
        <dbReference type="ARBA" id="ARBA00023125"/>
    </source>
</evidence>
<evidence type="ECO:0000259" key="4">
    <source>
        <dbReference type="PROSITE" id="PS50043"/>
    </source>
</evidence>
<dbReference type="PROSITE" id="PS50043">
    <property type="entry name" value="HTH_LUXR_2"/>
    <property type="match status" value="1"/>
</dbReference>
<dbReference type="SUPFAM" id="SSF46894">
    <property type="entry name" value="C-terminal effector domain of the bipartite response regulators"/>
    <property type="match status" value="1"/>
</dbReference>
<proteinExistence type="predicted"/>
<sequence length="851" mass="95934">MTAMTPCPDRPGLLPRLSSTHVPRRSLSEPLLTSEARVKLLCAPPGSGKSALFAECFLQAPAECRLHWLPLAGAVLDTQQMCECLAQTLGLPTQDEAALLAHLARLQTPTWLFLDDYCRVPNPELDQFLDRLLNVSSPALHLWINSRRRPHCNWPRLLLDDELHEFDTQALVFTHDDVQQLLSHLPAPQAARTAREVIQRSGGWCAGVRIALLERCEWARRHASPGRPGTLHDYLEYELFSTLAPDLAQAWRVLAHLPRFNARLCEHLFGETVGAECLPLLLDLGCFIEPWEQTSDWLHIFPPLARLVRDEPWSQGRSWHRRACQWFAAEQDWQMAFEQAMHAGEFESAVSFLQHLSFEHVLQRNNVALLLNLHDQQGEALTLGTPQSVGLVTAALLFAGRFEQASACIEQLARFVPQPQACQQRKLVARWQVLRGWLLHLSGDGEQAHEHFLQAQAGLDPEAWALRLLCLLGLTQQALLKGELAEAHRINREALCLARAQGSLVFEGLLELDHAQVLEQRGAPHRADHLLSAVQALLDKPGQDFSALSGRIALRRGRLALRMGFDELAAEQFQTGLETGLRSQDKQVLYGFLGKANLAANQGDYGEAFMQLRDAERIMQQRHIPDTVYRGVLLQTSCQFWLQQGRPELAHEALTRVLRHFRGPQAKHAPPATLELIPRLEYLLVLAEVYLHRAHDPHTQLGAMIAQAQRGEMHSLETELHLALAEVVWLSGDRSLARTMVREGLERVANWRAQQALCELRLRQPELVRWAQTAEQIEPPAVLAVEETLLSHRELEVLELIAQGYSNLQIAERLFISLHTVKTHSRRIHSKLGVQRRTQAVAKAKVMGVMA</sequence>